<keyword evidence="1" id="KW-0808">Transferase</keyword>
<dbReference type="EMBL" id="JAVAMQ010000008">
    <property type="protein sequence ID" value="MDP5307517.1"/>
    <property type="molecule type" value="Genomic_DNA"/>
</dbReference>
<proteinExistence type="predicted"/>
<sequence>MGSEMQGRRVPDAQARDRAAIDFVVIGAMRAGTTTLHTLLTRHGQIAMSRDKETDFFIATKNYGRGLDWYHAQFDAQRPIRGEASPNYSKRRDFPGVPERLLRHAPEARLIYVVRDPVARAVSQYGHQWNMGLIVDSPEQLAGTDEYRSLIDISSYARQMQAWLDHARSEQLLVVDFDQLVAQPQPQIDRILSHVGAAPMMLGTMAEHNSGAQLSRVPRPLLRLAQGPMRPLLTRVLDQRMRDRLRRLSAVGPRRRPPAFPPDLLARMRGDLAADAARFRQMTGMDFAHWSV</sequence>
<evidence type="ECO:0000256" key="2">
    <source>
        <dbReference type="ARBA" id="ARBA00023180"/>
    </source>
</evidence>
<dbReference type="InterPro" id="IPR037359">
    <property type="entry name" value="NST/OST"/>
</dbReference>
<feature type="domain" description="Sulfotransferase" evidence="3">
    <location>
        <begin position="22"/>
        <end position="198"/>
    </location>
</feature>
<evidence type="ECO:0000259" key="3">
    <source>
        <dbReference type="Pfam" id="PF00685"/>
    </source>
</evidence>
<dbReference type="InterPro" id="IPR000863">
    <property type="entry name" value="Sulfotransferase_dom"/>
</dbReference>
<dbReference type="PANTHER" id="PTHR10605:SF56">
    <property type="entry name" value="BIFUNCTIONAL HEPARAN SULFATE N-DEACETYLASE_N-SULFOTRANSFERASE"/>
    <property type="match status" value="1"/>
</dbReference>
<evidence type="ECO:0000313" key="5">
    <source>
        <dbReference type="Proteomes" id="UP001224997"/>
    </source>
</evidence>
<dbReference type="Pfam" id="PF00685">
    <property type="entry name" value="Sulfotransfer_1"/>
    <property type="match status" value="1"/>
</dbReference>
<dbReference type="InterPro" id="IPR027417">
    <property type="entry name" value="P-loop_NTPase"/>
</dbReference>
<dbReference type="Proteomes" id="UP001224997">
    <property type="component" value="Unassembled WGS sequence"/>
</dbReference>
<organism evidence="4 5">
    <name type="scientific">Paracoccus spongiarum</name>
    <dbReference type="NCBI Taxonomy" id="3064387"/>
    <lineage>
        <taxon>Bacteria</taxon>
        <taxon>Pseudomonadati</taxon>
        <taxon>Pseudomonadota</taxon>
        <taxon>Alphaproteobacteria</taxon>
        <taxon>Rhodobacterales</taxon>
        <taxon>Paracoccaceae</taxon>
        <taxon>Paracoccus</taxon>
    </lineage>
</organism>
<dbReference type="Gene3D" id="3.40.50.300">
    <property type="entry name" value="P-loop containing nucleotide triphosphate hydrolases"/>
    <property type="match status" value="1"/>
</dbReference>
<dbReference type="PANTHER" id="PTHR10605">
    <property type="entry name" value="HEPARAN SULFATE SULFOTRANSFERASE"/>
    <property type="match status" value="1"/>
</dbReference>
<gene>
    <name evidence="4" type="ORF">Q5Y72_10480</name>
</gene>
<name>A0ABT9JEI7_9RHOB</name>
<comment type="caution">
    <text evidence="4">The sequence shown here is derived from an EMBL/GenBank/DDBJ whole genome shotgun (WGS) entry which is preliminary data.</text>
</comment>
<keyword evidence="5" id="KW-1185">Reference proteome</keyword>
<evidence type="ECO:0000313" key="4">
    <source>
        <dbReference type="EMBL" id="MDP5307517.1"/>
    </source>
</evidence>
<keyword evidence="2" id="KW-0325">Glycoprotein</keyword>
<reference evidence="4 5" key="1">
    <citation type="submission" date="2023-08" db="EMBL/GenBank/DDBJ databases">
        <authorList>
            <person name="Park J.-S."/>
        </authorList>
    </citation>
    <scope>NUCLEOTIDE SEQUENCE [LARGE SCALE GENOMIC DNA]</scope>
    <source>
        <strain evidence="4 5">2205BS29-5</strain>
    </source>
</reference>
<protein>
    <submittedName>
        <fullName evidence="4">Sulfotransferase</fullName>
    </submittedName>
</protein>
<dbReference type="RefSeq" id="WP_305963366.1">
    <property type="nucleotide sequence ID" value="NZ_JAVAMQ010000008.1"/>
</dbReference>
<evidence type="ECO:0000256" key="1">
    <source>
        <dbReference type="ARBA" id="ARBA00022679"/>
    </source>
</evidence>
<dbReference type="SUPFAM" id="SSF52540">
    <property type="entry name" value="P-loop containing nucleoside triphosphate hydrolases"/>
    <property type="match status" value="1"/>
</dbReference>
<accession>A0ABT9JEI7</accession>